<comment type="caution">
    <text evidence="2">The sequence shown here is derived from an EMBL/GenBank/DDBJ whole genome shotgun (WGS) entry which is preliminary data.</text>
</comment>
<dbReference type="AlphaFoldDB" id="A0A0R1UMK4"/>
<dbReference type="Proteomes" id="UP000050816">
    <property type="component" value="Unassembled WGS sequence"/>
</dbReference>
<evidence type="ECO:0000259" key="1">
    <source>
        <dbReference type="Pfam" id="PF10593"/>
    </source>
</evidence>
<evidence type="ECO:0000313" key="3">
    <source>
        <dbReference type="Proteomes" id="UP000050816"/>
    </source>
</evidence>
<dbReference type="InterPro" id="IPR018310">
    <property type="entry name" value="Put_endonuclease_Z1-dom"/>
</dbReference>
<proteinExistence type="predicted"/>
<evidence type="ECO:0000313" key="2">
    <source>
        <dbReference type="EMBL" id="KRL92584.1"/>
    </source>
</evidence>
<protein>
    <recommendedName>
        <fullName evidence="1">Putative endonuclease Z1 domain-containing protein</fullName>
    </recommendedName>
</protein>
<dbReference type="RefSeq" id="WP_082611416.1">
    <property type="nucleotide sequence ID" value="NZ_AZFK01000002.1"/>
</dbReference>
<organism evidence="2 3">
    <name type="scientific">Limosilactobacillus ingluviei DSM 15946</name>
    <dbReference type="NCBI Taxonomy" id="1423760"/>
    <lineage>
        <taxon>Bacteria</taxon>
        <taxon>Bacillati</taxon>
        <taxon>Bacillota</taxon>
        <taxon>Bacilli</taxon>
        <taxon>Lactobacillales</taxon>
        <taxon>Lactobacillaceae</taxon>
        <taxon>Limosilactobacillus</taxon>
    </lineage>
</organism>
<gene>
    <name evidence="2" type="ORF">FC43_GL001684</name>
</gene>
<accession>A0A0R1UMK4</accession>
<name>A0A0R1UMK4_9LACO</name>
<feature type="domain" description="Putative endonuclease Z1" evidence="1">
    <location>
        <begin position="383"/>
        <end position="643"/>
    </location>
</feature>
<dbReference type="Pfam" id="PF10593">
    <property type="entry name" value="Z1"/>
    <property type="match status" value="1"/>
</dbReference>
<reference evidence="2 3" key="1">
    <citation type="journal article" date="2015" name="Genome Announc.">
        <title>Expanding the biotechnology potential of lactobacilli through comparative genomics of 213 strains and associated genera.</title>
        <authorList>
            <person name="Sun Z."/>
            <person name="Harris H.M."/>
            <person name="McCann A."/>
            <person name="Guo C."/>
            <person name="Argimon S."/>
            <person name="Zhang W."/>
            <person name="Yang X."/>
            <person name="Jeffery I.B."/>
            <person name="Cooney J.C."/>
            <person name="Kagawa T.F."/>
            <person name="Liu W."/>
            <person name="Song Y."/>
            <person name="Salvetti E."/>
            <person name="Wrobel A."/>
            <person name="Rasinkangas P."/>
            <person name="Parkhill J."/>
            <person name="Rea M.C."/>
            <person name="O'Sullivan O."/>
            <person name="Ritari J."/>
            <person name="Douillard F.P."/>
            <person name="Paul Ross R."/>
            <person name="Yang R."/>
            <person name="Briner A.E."/>
            <person name="Felis G.E."/>
            <person name="de Vos W.M."/>
            <person name="Barrangou R."/>
            <person name="Klaenhammer T.R."/>
            <person name="Caufield P.W."/>
            <person name="Cui Y."/>
            <person name="Zhang H."/>
            <person name="O'Toole P.W."/>
        </authorList>
    </citation>
    <scope>NUCLEOTIDE SEQUENCE [LARGE SCALE GENOMIC DNA]</scope>
    <source>
        <strain evidence="2 3">DSM 15946</strain>
    </source>
</reference>
<dbReference type="EMBL" id="AZFK01000002">
    <property type="protein sequence ID" value="KRL92584.1"/>
    <property type="molecule type" value="Genomic_DNA"/>
</dbReference>
<dbReference type="PATRIC" id="fig|1423760.3.peg.1760"/>
<sequence>MVSNDMNSERIEAIELLKSSRKLSWEQLMTEESYEQYASLLKILRQVSAPSFKEYIKLIDQLKKDEEGSRAVSLVSSPQVDNTTEISTNPHSSWNMYRKQSLKEAQHWSQKSIMNLEQSTKAVLKRLSLDMQATKGPVKGLVVGNVQSGKTANMTGLMAMAADNGFNVFIVLSGMIESLREQNLERIRRDLSQDGADNHWHSFNSAEIEDLPAVQNLNLKSSSHERYLTVVLKNKSRLEKLKKWLNYDPNQKRKMKVLLIDDEADQASINTQNIEKDKATAINRIIKDIVNDPDFGAMNYVAYTATPFANVLNEATTESLYPKDFITILQSADEYIGADQIFGKNDPDYQDRLDIVRSISKEAVETIRKVQTGKSDDPLPVDFKKAINWFLLAVAAMRANGYSKPISMMIHTDFKVDSHKIVDEKVQGYLRDLRKNLEVTLATLKKQYQIETEKLQIQDFKKVLPDYTKPIDDYPAWQAVEEELRLLFGLPNDEYVGRIAERDDGKYRYGNGIHICVDNSRSTSDEDHQIRLRYPSKNDEKDKAPAFIVIGGNTLSRGLTIQGLVSTFFLRNTNQADTLMQMARWFGYRMGYELYPRIWLDSAANSRYQYLREMNDEMLDQWKIFAANGMTPLQSAPRVKTSPSYVNVKITSNNKMQSAKPAEFNFAGYSPQIILYDTRKETIEHNLRSTQQFLNGLGADYYRGTDDRMVWRGVDTERILAFLKDYRSVKEDHQVSSIPNIMEWISQNNTAKHKFADWNVIYAGKGKLQKATNESWQVDGWSLQPVNRAKMLSDNRLSDTISIGVLRSPSHLLYDINVEQLQKLTSEYNKKVLSADEIVEIRKKAGVLDAPQLIVYRIDKNSKKQQRSVGREDLNVAGDLIGLSIMFPAVQGSQNRNRVEYVSVNLVPGLPSEAGPNVEEEFSEETDED</sequence>